<organism evidence="6 7">
    <name type="scientific">Ophiocordyceps australis</name>
    <dbReference type="NCBI Taxonomy" id="1399860"/>
    <lineage>
        <taxon>Eukaryota</taxon>
        <taxon>Fungi</taxon>
        <taxon>Dikarya</taxon>
        <taxon>Ascomycota</taxon>
        <taxon>Pezizomycotina</taxon>
        <taxon>Sordariomycetes</taxon>
        <taxon>Hypocreomycetidae</taxon>
        <taxon>Hypocreales</taxon>
        <taxon>Ophiocordycipitaceae</taxon>
        <taxon>Ophiocordyceps</taxon>
    </lineage>
</organism>
<keyword evidence="7" id="KW-1185">Reference proteome</keyword>
<evidence type="ECO:0000256" key="2">
    <source>
        <dbReference type="ARBA" id="ARBA00022857"/>
    </source>
</evidence>
<keyword evidence="3" id="KW-0560">Oxidoreductase</keyword>
<dbReference type="EMBL" id="NJET01000008">
    <property type="protein sequence ID" value="PHH66381.1"/>
    <property type="molecule type" value="Genomic_DNA"/>
</dbReference>
<dbReference type="InterPro" id="IPR057326">
    <property type="entry name" value="KR_dom"/>
</dbReference>
<dbReference type="PANTHER" id="PTHR24322:SF736">
    <property type="entry name" value="RETINOL DEHYDROGENASE 10"/>
    <property type="match status" value="1"/>
</dbReference>
<dbReference type="AlphaFoldDB" id="A0A2C5YHK4"/>
<feature type="domain" description="Ketoreductase" evidence="5">
    <location>
        <begin position="67"/>
        <end position="245"/>
    </location>
</feature>
<reference evidence="6 7" key="1">
    <citation type="submission" date="2017-06" db="EMBL/GenBank/DDBJ databases">
        <title>Ant-infecting Ophiocordyceps genomes reveal a high diversity of potential behavioral manipulation genes and a possible major role for enterotoxins.</title>
        <authorList>
            <person name="De Bekker C."/>
            <person name="Evans H.C."/>
            <person name="Brachmann A."/>
            <person name="Hughes D.P."/>
        </authorList>
    </citation>
    <scope>NUCLEOTIDE SEQUENCE [LARGE SCALE GENOMIC DNA]</scope>
    <source>
        <strain evidence="6 7">Map64</strain>
    </source>
</reference>
<evidence type="ECO:0000313" key="6">
    <source>
        <dbReference type="EMBL" id="PHH66381.1"/>
    </source>
</evidence>
<proteinExistence type="inferred from homology"/>
<dbReference type="InterPro" id="IPR036291">
    <property type="entry name" value="NAD(P)-bd_dom_sf"/>
</dbReference>
<dbReference type="InterPro" id="IPR020904">
    <property type="entry name" value="Sc_DH/Rdtase_CS"/>
</dbReference>
<dbReference type="OrthoDB" id="10253736at2759"/>
<name>A0A2C5YHK4_9HYPO</name>
<dbReference type="GO" id="GO:0016616">
    <property type="term" value="F:oxidoreductase activity, acting on the CH-OH group of donors, NAD or NADP as acceptor"/>
    <property type="evidence" value="ECO:0007669"/>
    <property type="project" value="TreeGrafter"/>
</dbReference>
<dbReference type="Proteomes" id="UP000226192">
    <property type="component" value="Unassembled WGS sequence"/>
</dbReference>
<evidence type="ECO:0000256" key="3">
    <source>
        <dbReference type="ARBA" id="ARBA00023002"/>
    </source>
</evidence>
<gene>
    <name evidence="6" type="ORF">CDD81_7436</name>
</gene>
<evidence type="ECO:0000259" key="5">
    <source>
        <dbReference type="SMART" id="SM00822"/>
    </source>
</evidence>
<sequence>MATSRQGFTIDHVVAAIKHWLLNPKTTLAAAVLVWWRPLLVLALARRLKRLQANNWTHDKTWDWDHELVVVTGGSSGIGERITQLLLARNAKTRIAVVDFKPLTWSPPEAAVASGRLRVYQCDLGDSDALRATCNSIRQDLGDPTVLFNNAGLARGCTIVEATPGDIEATVRTNLIAPMLLVKEFLPAMIRRDHGHIVNTGSLSSVMSVPRLVDYAATKAGLTSLHEGLQLELARCHDAPRVRLTLGIFSYIRTPLFSGHLNLSTFLSPLLHVDSVAESLVDAVYSGYGSTIYMPSFAALTVAMKGAPDLLFWPLRQVACRSNLDFTGRHQVDEVTGALRKTPWP</sequence>
<evidence type="ECO:0000256" key="1">
    <source>
        <dbReference type="ARBA" id="ARBA00006484"/>
    </source>
</evidence>
<dbReference type="PROSITE" id="PS00061">
    <property type="entry name" value="ADH_SHORT"/>
    <property type="match status" value="1"/>
</dbReference>
<dbReference type="SUPFAM" id="SSF51735">
    <property type="entry name" value="NAD(P)-binding Rossmann-fold domains"/>
    <property type="match status" value="1"/>
</dbReference>
<dbReference type="PANTHER" id="PTHR24322">
    <property type="entry name" value="PKSB"/>
    <property type="match status" value="1"/>
</dbReference>
<comment type="similarity">
    <text evidence="1 4">Belongs to the short-chain dehydrogenases/reductases (SDR) family.</text>
</comment>
<dbReference type="Pfam" id="PF00106">
    <property type="entry name" value="adh_short"/>
    <property type="match status" value="1"/>
</dbReference>
<dbReference type="PRINTS" id="PR00080">
    <property type="entry name" value="SDRFAMILY"/>
</dbReference>
<dbReference type="Gene3D" id="3.40.50.720">
    <property type="entry name" value="NAD(P)-binding Rossmann-like Domain"/>
    <property type="match status" value="1"/>
</dbReference>
<dbReference type="PRINTS" id="PR00081">
    <property type="entry name" value="GDHRDH"/>
</dbReference>
<dbReference type="InterPro" id="IPR002347">
    <property type="entry name" value="SDR_fam"/>
</dbReference>
<comment type="caution">
    <text evidence="6">The sequence shown here is derived from an EMBL/GenBank/DDBJ whole genome shotgun (WGS) entry which is preliminary data.</text>
</comment>
<protein>
    <recommendedName>
        <fullName evidence="5">Ketoreductase domain-containing protein</fullName>
    </recommendedName>
</protein>
<evidence type="ECO:0000256" key="4">
    <source>
        <dbReference type="RuleBase" id="RU000363"/>
    </source>
</evidence>
<evidence type="ECO:0000313" key="7">
    <source>
        <dbReference type="Proteomes" id="UP000226192"/>
    </source>
</evidence>
<dbReference type="STRING" id="1399860.A0A2C5YHK4"/>
<keyword evidence="2" id="KW-0521">NADP</keyword>
<dbReference type="SMART" id="SM00822">
    <property type="entry name" value="PKS_KR"/>
    <property type="match status" value="1"/>
</dbReference>
<accession>A0A2C5YHK4</accession>